<dbReference type="Pfam" id="PF00724">
    <property type="entry name" value="Oxidored_FMN"/>
    <property type="match status" value="1"/>
</dbReference>
<dbReference type="Proteomes" id="UP001180715">
    <property type="component" value="Unassembled WGS sequence"/>
</dbReference>
<dbReference type="PANTHER" id="PTHR22893:SF91">
    <property type="entry name" value="NADPH DEHYDROGENASE 2-RELATED"/>
    <property type="match status" value="1"/>
</dbReference>
<evidence type="ECO:0000313" key="3">
    <source>
        <dbReference type="Proteomes" id="UP001180715"/>
    </source>
</evidence>
<keyword evidence="2" id="KW-0560">Oxidoreductase</keyword>
<dbReference type="RefSeq" id="WP_310245283.1">
    <property type="nucleotide sequence ID" value="NZ_JAVDXX010000001.1"/>
</dbReference>
<name>A0ABU1YX86_9MICC</name>
<dbReference type="GO" id="GO:0016491">
    <property type="term" value="F:oxidoreductase activity"/>
    <property type="evidence" value="ECO:0007669"/>
    <property type="project" value="UniProtKB-KW"/>
</dbReference>
<proteinExistence type="predicted"/>
<gene>
    <name evidence="2" type="ORF">J2S67_000106</name>
</gene>
<accession>A0ABU1YX86</accession>
<dbReference type="SUPFAM" id="SSF51395">
    <property type="entry name" value="FMN-linked oxidoreductases"/>
    <property type="match status" value="1"/>
</dbReference>
<dbReference type="InterPro" id="IPR001155">
    <property type="entry name" value="OxRdtase_FMN_N"/>
</dbReference>
<sequence>MNTSSSLFTPVQVGGQQLANRIVLAPMTRGRASTGGIATELMARYYEQRSSAGLIIAEGTVVSAQATAYSAVPGIYSQEQITSWRPVVAAAKSGGNKMYCQLWHVGRQSHSSMQPDGLPPKAPSAVAITSATYRTEVGRVPYEVPRVLSEADIRDVVNSFGQAAQNAMLAGFDGVEIHGANGYLVEQFLNDGVNLRTDKYGGSITNRMRFLEEVLQAVFEHVPSYRVGVRLSPSSSWMDAIDSDKRALFTAVIQRLNELDVAYLHLVEPGIAGAGSAETRGDEVPTSYYSALFDGPVIVTGGLTFESAQDLIDTGVADLVGFGRLFIANPDLPQRFATGAPLQEVVKGTVYASGAHGYTDYPSLEG</sequence>
<reference evidence="2" key="1">
    <citation type="submission" date="2023-07" db="EMBL/GenBank/DDBJ databases">
        <title>Sequencing the genomes of 1000 actinobacteria strains.</title>
        <authorList>
            <person name="Klenk H.-P."/>
        </authorList>
    </citation>
    <scope>NUCLEOTIDE SEQUENCE</scope>
    <source>
        <strain evidence="2">DSM 13068</strain>
    </source>
</reference>
<dbReference type="CDD" id="cd02933">
    <property type="entry name" value="OYE_like_FMN"/>
    <property type="match status" value="1"/>
</dbReference>
<dbReference type="Gene3D" id="3.20.20.70">
    <property type="entry name" value="Aldolase class I"/>
    <property type="match status" value="1"/>
</dbReference>
<protein>
    <submittedName>
        <fullName evidence="2">N-ethylmaleimide reductase</fullName>
        <ecNumber evidence="2">1.-.-.-</ecNumber>
    </submittedName>
</protein>
<organism evidence="2 3">
    <name type="scientific">Pseudoglutamicibacter albus</name>
    <dbReference type="NCBI Taxonomy" id="98671"/>
    <lineage>
        <taxon>Bacteria</taxon>
        <taxon>Bacillati</taxon>
        <taxon>Actinomycetota</taxon>
        <taxon>Actinomycetes</taxon>
        <taxon>Micrococcales</taxon>
        <taxon>Micrococcaceae</taxon>
        <taxon>Pseudoglutamicibacter</taxon>
    </lineage>
</organism>
<feature type="domain" description="NADH:flavin oxidoreductase/NADH oxidase N-terminal" evidence="1">
    <location>
        <begin position="6"/>
        <end position="342"/>
    </location>
</feature>
<keyword evidence="3" id="KW-1185">Reference proteome</keyword>
<dbReference type="InterPro" id="IPR045247">
    <property type="entry name" value="Oye-like"/>
</dbReference>
<evidence type="ECO:0000259" key="1">
    <source>
        <dbReference type="Pfam" id="PF00724"/>
    </source>
</evidence>
<dbReference type="EMBL" id="JAVDXX010000001">
    <property type="protein sequence ID" value="MDR7292838.1"/>
    <property type="molecule type" value="Genomic_DNA"/>
</dbReference>
<dbReference type="InterPro" id="IPR013785">
    <property type="entry name" value="Aldolase_TIM"/>
</dbReference>
<dbReference type="PANTHER" id="PTHR22893">
    <property type="entry name" value="NADH OXIDOREDUCTASE-RELATED"/>
    <property type="match status" value="1"/>
</dbReference>
<dbReference type="EC" id="1.-.-.-" evidence="2"/>
<comment type="caution">
    <text evidence="2">The sequence shown here is derived from an EMBL/GenBank/DDBJ whole genome shotgun (WGS) entry which is preliminary data.</text>
</comment>
<evidence type="ECO:0000313" key="2">
    <source>
        <dbReference type="EMBL" id="MDR7292838.1"/>
    </source>
</evidence>